<dbReference type="Gene3D" id="3.30.160.140">
    <property type="entry name" value="Shew3726-like"/>
    <property type="match status" value="1"/>
</dbReference>
<comment type="caution">
    <text evidence="1">The sequence shown here is derived from an EMBL/GenBank/DDBJ whole genome shotgun (WGS) entry which is preliminary data.</text>
</comment>
<sequence>MINLHTLGSSSQIFWIERRIFFKITERSRSVSCAISQAALEQVSNHRCAGQAEALASFVACRGRIEAAARRKFLLRYSGSRGPVNLWADDLDDRSPEGAPMMAVRLDWAEAA</sequence>
<evidence type="ECO:0000313" key="2">
    <source>
        <dbReference type="Proteomes" id="UP001201985"/>
    </source>
</evidence>
<dbReference type="Pfam" id="PF07369">
    <property type="entry name" value="DUF1488"/>
    <property type="match status" value="1"/>
</dbReference>
<dbReference type="EMBL" id="JALBUU010000039">
    <property type="protein sequence ID" value="MCI0755624.1"/>
    <property type="molecule type" value="Genomic_DNA"/>
</dbReference>
<name>A0ABS9W8K3_9PROT</name>
<dbReference type="Proteomes" id="UP001201985">
    <property type="component" value="Unassembled WGS sequence"/>
</dbReference>
<dbReference type="RefSeq" id="WP_241793506.1">
    <property type="nucleotide sequence ID" value="NZ_JALBUU010000039.1"/>
</dbReference>
<reference evidence="1 2" key="1">
    <citation type="submission" date="2022-03" db="EMBL/GenBank/DDBJ databases">
        <title>Complete genome analysis of Roseomonas KG 17.1 : a prolific producer of plant growth promoters.</title>
        <authorList>
            <person name="Saadouli I."/>
            <person name="Najjari A."/>
            <person name="Mosbah A."/>
            <person name="Ouzari H.I."/>
        </authorList>
    </citation>
    <scope>NUCLEOTIDE SEQUENCE [LARGE SCALE GENOMIC DNA]</scope>
    <source>
        <strain evidence="1 2">KG17-1</strain>
    </source>
</reference>
<accession>A0ABS9W8K3</accession>
<evidence type="ECO:0000313" key="1">
    <source>
        <dbReference type="EMBL" id="MCI0755624.1"/>
    </source>
</evidence>
<proteinExistence type="predicted"/>
<keyword evidence="2" id="KW-1185">Reference proteome</keyword>
<protein>
    <submittedName>
        <fullName evidence="1">DUF1488 domain-containing protein</fullName>
    </submittedName>
</protein>
<gene>
    <name evidence="1" type="ORF">MON41_18165</name>
</gene>
<dbReference type="InterPro" id="IPR009962">
    <property type="entry name" value="DUF1488"/>
</dbReference>
<dbReference type="InterPro" id="IPR036692">
    <property type="entry name" value="Shew3726-like_sf"/>
</dbReference>
<dbReference type="SUPFAM" id="SSF160272">
    <property type="entry name" value="Shew3726-like"/>
    <property type="match status" value="1"/>
</dbReference>
<organism evidence="1 2">
    <name type="scientific">Teichococcus vastitatis</name>
    <dbReference type="NCBI Taxonomy" id="2307076"/>
    <lineage>
        <taxon>Bacteria</taxon>
        <taxon>Pseudomonadati</taxon>
        <taxon>Pseudomonadota</taxon>
        <taxon>Alphaproteobacteria</taxon>
        <taxon>Acetobacterales</taxon>
        <taxon>Roseomonadaceae</taxon>
        <taxon>Roseomonas</taxon>
    </lineage>
</organism>